<evidence type="ECO:0000256" key="1">
    <source>
        <dbReference type="SAM" id="SignalP"/>
    </source>
</evidence>
<proteinExistence type="predicted"/>
<accession>A0A2P5AZC8</accession>
<keyword evidence="1" id="KW-0732">Signal</keyword>
<comment type="caution">
    <text evidence="2">The sequence shown here is derived from an EMBL/GenBank/DDBJ whole genome shotgun (WGS) entry which is preliminary data.</text>
</comment>
<dbReference type="EMBL" id="JXTB01000404">
    <property type="protein sequence ID" value="PON41917.1"/>
    <property type="molecule type" value="Genomic_DNA"/>
</dbReference>
<dbReference type="Proteomes" id="UP000237105">
    <property type="component" value="Unassembled WGS sequence"/>
</dbReference>
<evidence type="ECO:0000313" key="3">
    <source>
        <dbReference type="Proteomes" id="UP000237105"/>
    </source>
</evidence>
<organism evidence="2 3">
    <name type="scientific">Parasponia andersonii</name>
    <name type="common">Sponia andersonii</name>
    <dbReference type="NCBI Taxonomy" id="3476"/>
    <lineage>
        <taxon>Eukaryota</taxon>
        <taxon>Viridiplantae</taxon>
        <taxon>Streptophyta</taxon>
        <taxon>Embryophyta</taxon>
        <taxon>Tracheophyta</taxon>
        <taxon>Spermatophyta</taxon>
        <taxon>Magnoliopsida</taxon>
        <taxon>eudicotyledons</taxon>
        <taxon>Gunneridae</taxon>
        <taxon>Pentapetalae</taxon>
        <taxon>rosids</taxon>
        <taxon>fabids</taxon>
        <taxon>Rosales</taxon>
        <taxon>Cannabaceae</taxon>
        <taxon>Parasponia</taxon>
    </lineage>
</organism>
<evidence type="ECO:0000313" key="2">
    <source>
        <dbReference type="EMBL" id="PON41917.1"/>
    </source>
</evidence>
<reference evidence="3" key="1">
    <citation type="submission" date="2016-06" db="EMBL/GenBank/DDBJ databases">
        <title>Parallel loss of symbiosis genes in relatives of nitrogen-fixing non-legume Parasponia.</title>
        <authorList>
            <person name="Van Velzen R."/>
            <person name="Holmer R."/>
            <person name="Bu F."/>
            <person name="Rutten L."/>
            <person name="Van Zeijl A."/>
            <person name="Liu W."/>
            <person name="Santuari L."/>
            <person name="Cao Q."/>
            <person name="Sharma T."/>
            <person name="Shen D."/>
            <person name="Roswanjaya Y."/>
            <person name="Wardhani T."/>
            <person name="Kalhor M.S."/>
            <person name="Jansen J."/>
            <person name="Van den Hoogen J."/>
            <person name="Gungor B."/>
            <person name="Hartog M."/>
            <person name="Hontelez J."/>
            <person name="Verver J."/>
            <person name="Yang W.-C."/>
            <person name="Schijlen E."/>
            <person name="Repin R."/>
            <person name="Schilthuizen M."/>
            <person name="Schranz E."/>
            <person name="Heidstra R."/>
            <person name="Miyata K."/>
            <person name="Fedorova E."/>
            <person name="Kohlen W."/>
            <person name="Bisseling T."/>
            <person name="Smit S."/>
            <person name="Geurts R."/>
        </authorList>
    </citation>
    <scope>NUCLEOTIDE SEQUENCE [LARGE SCALE GENOMIC DNA]</scope>
    <source>
        <strain evidence="3">cv. WU1-14</strain>
    </source>
</reference>
<dbReference type="OrthoDB" id="1937044at2759"/>
<feature type="signal peptide" evidence="1">
    <location>
        <begin position="1"/>
        <end position="23"/>
    </location>
</feature>
<keyword evidence="3" id="KW-1185">Reference proteome</keyword>
<name>A0A2P5AZC8_PARAD</name>
<gene>
    <name evidence="2" type="ORF">PanWU01x14_285840</name>
</gene>
<dbReference type="AlphaFoldDB" id="A0A2P5AZC8"/>
<sequence length="69" mass="7789">MAFFKIIIPLLGMVFPLLTCSKAKETFVVGKENSWTIPSNSSNQTLGLEQWTKETKFEYGDILSNFPSN</sequence>
<protein>
    <submittedName>
        <fullName evidence="2">Cupredoxin</fullName>
    </submittedName>
</protein>
<feature type="chain" id="PRO_5015117721" evidence="1">
    <location>
        <begin position="24"/>
        <end position="69"/>
    </location>
</feature>